<dbReference type="InterPro" id="IPR003339">
    <property type="entry name" value="ABC/ECF_trnsptr_transmembrane"/>
</dbReference>
<gene>
    <name evidence="7" type="ordered locus">Jden_0091</name>
</gene>
<organism evidence="7 8">
    <name type="scientific">Jonesia denitrificans (strain ATCC 14870 / DSM 20603 / BCRC 15368 / CIP 55.134 / JCM 11481 / NBRC 15587 / NCTC 10816 / Prevot 55134)</name>
    <name type="common">Listeria denitrificans</name>
    <dbReference type="NCBI Taxonomy" id="471856"/>
    <lineage>
        <taxon>Bacteria</taxon>
        <taxon>Bacillati</taxon>
        <taxon>Actinomycetota</taxon>
        <taxon>Actinomycetes</taxon>
        <taxon>Micrococcales</taxon>
        <taxon>Jonesiaceae</taxon>
        <taxon>Jonesia</taxon>
    </lineage>
</organism>
<dbReference type="GO" id="GO:0005886">
    <property type="term" value="C:plasma membrane"/>
    <property type="evidence" value="ECO:0007669"/>
    <property type="project" value="UniProtKB-ARBA"/>
</dbReference>
<evidence type="ECO:0000256" key="3">
    <source>
        <dbReference type="ARBA" id="ARBA00022692"/>
    </source>
</evidence>
<protein>
    <submittedName>
        <fullName evidence="7">Cobalt transport protein</fullName>
    </submittedName>
</protein>
<feature type="transmembrane region" description="Helical" evidence="6">
    <location>
        <begin position="62"/>
        <end position="82"/>
    </location>
</feature>
<keyword evidence="8" id="KW-1185">Reference proteome</keyword>
<dbReference type="STRING" id="471856.Jden_0091"/>
<keyword evidence="4 6" id="KW-1133">Transmembrane helix</keyword>
<dbReference type="EMBL" id="CP001706">
    <property type="protein sequence ID" value="ACV07767.1"/>
    <property type="molecule type" value="Genomic_DNA"/>
</dbReference>
<dbReference type="eggNOG" id="COG0619">
    <property type="taxonomic scope" value="Bacteria"/>
</dbReference>
<sequence>MTALQGASSVWLQERNPTVKVVVVTLLSLVVMFLTDPVTVSVVLAVTLGVVTWGGGVPMRTLAIVLLPFVGFGVGVFIVNAVTRPGEVILTCGTLTATREGVHMGVALALRTLIIGALTVAFLASTPPRDLMVSLQQHARLSPRFAAALMAGHRILDSMPHHWSTIRAAHAVRAPRNRAGKPRFTITDFGRCAFALLVTSIRSSERVALALEVRGLTTGKRTVWKPVALTRTDVAFAITTLLGCAVIIIVGTTVSHLL</sequence>
<comment type="subcellular location">
    <subcellularLocation>
        <location evidence="1">Membrane</location>
        <topology evidence="1">Multi-pass membrane protein</topology>
    </subcellularLocation>
</comment>
<evidence type="ECO:0000313" key="7">
    <source>
        <dbReference type="EMBL" id="ACV07767.1"/>
    </source>
</evidence>
<feature type="transmembrane region" description="Helical" evidence="6">
    <location>
        <begin position="102"/>
        <end position="124"/>
    </location>
</feature>
<dbReference type="PANTHER" id="PTHR34857">
    <property type="entry name" value="SLL0384 PROTEIN"/>
    <property type="match status" value="1"/>
</dbReference>
<evidence type="ECO:0000256" key="4">
    <source>
        <dbReference type="ARBA" id="ARBA00022989"/>
    </source>
</evidence>
<dbReference type="PANTHER" id="PTHR34857:SF2">
    <property type="entry name" value="SLL0384 PROTEIN"/>
    <property type="match status" value="1"/>
</dbReference>
<evidence type="ECO:0000256" key="2">
    <source>
        <dbReference type="ARBA" id="ARBA00022475"/>
    </source>
</evidence>
<reference evidence="7 8" key="1">
    <citation type="journal article" date="2009" name="Stand. Genomic Sci.">
        <title>Complete genome sequence of Jonesia denitrificans type strain (Prevot 55134).</title>
        <authorList>
            <person name="Pukall R."/>
            <person name="Gehrich-Schroter G."/>
            <person name="Lapidus A."/>
            <person name="Nolan M."/>
            <person name="Glavina Del Rio T."/>
            <person name="Lucas S."/>
            <person name="Chen F."/>
            <person name="Tice H."/>
            <person name="Pitluck S."/>
            <person name="Cheng J.F."/>
            <person name="Copeland A."/>
            <person name="Saunders E."/>
            <person name="Brettin T."/>
            <person name="Detter J.C."/>
            <person name="Bruce D."/>
            <person name="Goodwin L."/>
            <person name="Pati A."/>
            <person name="Ivanova N."/>
            <person name="Mavromatis K."/>
            <person name="Ovchinnikova G."/>
            <person name="Chen A."/>
            <person name="Palaniappan K."/>
            <person name="Land M."/>
            <person name="Hauser L."/>
            <person name="Chang Y.J."/>
            <person name="Jeffries C.D."/>
            <person name="Chain P."/>
            <person name="Goker M."/>
            <person name="Bristow J."/>
            <person name="Eisen J.A."/>
            <person name="Markowitz V."/>
            <person name="Hugenholtz P."/>
            <person name="Kyrpides N.C."/>
            <person name="Klenk H.P."/>
            <person name="Han C."/>
        </authorList>
    </citation>
    <scope>NUCLEOTIDE SEQUENCE [LARGE SCALE GENOMIC DNA]</scope>
    <source>
        <strain evidence="8">ATCC 14870 / DSM 20603 / BCRC 15368 / CIP 55.134 / JCM 11481 / NBRC 15587 / NCTC 10816 / Prevot 55134</strain>
    </source>
</reference>
<dbReference type="InterPro" id="IPR051611">
    <property type="entry name" value="ECF_transporter_component"/>
</dbReference>
<dbReference type="RefSeq" id="WP_012805872.1">
    <property type="nucleotide sequence ID" value="NC_013174.1"/>
</dbReference>
<dbReference type="HOGENOM" id="CLU_056469_6_1_11"/>
<evidence type="ECO:0000256" key="1">
    <source>
        <dbReference type="ARBA" id="ARBA00004141"/>
    </source>
</evidence>
<dbReference type="Pfam" id="PF02361">
    <property type="entry name" value="CbiQ"/>
    <property type="match status" value="1"/>
</dbReference>
<dbReference type="Proteomes" id="UP000000628">
    <property type="component" value="Chromosome"/>
</dbReference>
<feature type="transmembrane region" description="Helical" evidence="6">
    <location>
        <begin position="234"/>
        <end position="257"/>
    </location>
</feature>
<feature type="transmembrane region" description="Helical" evidence="6">
    <location>
        <begin position="21"/>
        <end position="50"/>
    </location>
</feature>
<keyword evidence="3 6" id="KW-0812">Transmembrane</keyword>
<proteinExistence type="predicted"/>
<evidence type="ECO:0000256" key="6">
    <source>
        <dbReference type="SAM" id="Phobius"/>
    </source>
</evidence>
<dbReference type="CDD" id="cd16914">
    <property type="entry name" value="EcfT"/>
    <property type="match status" value="1"/>
</dbReference>
<dbReference type="KEGG" id="jde:Jden_0091"/>
<dbReference type="OrthoDB" id="6400at2"/>
<accession>C7R589</accession>
<keyword evidence="2" id="KW-1003">Cell membrane</keyword>
<name>C7R589_JONDD</name>
<evidence type="ECO:0000313" key="8">
    <source>
        <dbReference type="Proteomes" id="UP000000628"/>
    </source>
</evidence>
<evidence type="ECO:0000256" key="5">
    <source>
        <dbReference type="ARBA" id="ARBA00023136"/>
    </source>
</evidence>
<dbReference type="AlphaFoldDB" id="C7R589"/>
<keyword evidence="5 6" id="KW-0472">Membrane</keyword>